<name>A0A0B7BLS0_9EUPU</name>
<dbReference type="AlphaFoldDB" id="A0A0B7BLS0"/>
<organism evidence="1">
    <name type="scientific">Arion vulgaris</name>
    <dbReference type="NCBI Taxonomy" id="1028688"/>
    <lineage>
        <taxon>Eukaryota</taxon>
        <taxon>Metazoa</taxon>
        <taxon>Spiralia</taxon>
        <taxon>Lophotrochozoa</taxon>
        <taxon>Mollusca</taxon>
        <taxon>Gastropoda</taxon>
        <taxon>Heterobranchia</taxon>
        <taxon>Euthyneura</taxon>
        <taxon>Panpulmonata</taxon>
        <taxon>Eupulmonata</taxon>
        <taxon>Stylommatophora</taxon>
        <taxon>Helicina</taxon>
        <taxon>Arionoidea</taxon>
        <taxon>Arionidae</taxon>
        <taxon>Arion</taxon>
    </lineage>
</organism>
<reference evidence="1" key="1">
    <citation type="submission" date="2014-12" db="EMBL/GenBank/DDBJ databases">
        <title>Insight into the proteome of Arion vulgaris.</title>
        <authorList>
            <person name="Aradska J."/>
            <person name="Bulat T."/>
            <person name="Smidak R."/>
            <person name="Sarate P."/>
            <person name="Gangsoo J."/>
            <person name="Sialana F."/>
            <person name="Bilban M."/>
            <person name="Lubec G."/>
        </authorList>
    </citation>
    <scope>NUCLEOTIDE SEQUENCE</scope>
    <source>
        <tissue evidence="1">Skin</tissue>
    </source>
</reference>
<accession>A0A0B7BLS0</accession>
<gene>
    <name evidence="1" type="primary">ORF191882</name>
</gene>
<sequence>MVRRHQGGANMHVDDARVGQTCTALMVEQQEVVAGVRVSGPPKCVERLKSPAET</sequence>
<evidence type="ECO:0000313" key="1">
    <source>
        <dbReference type="EMBL" id="CEK93075.1"/>
    </source>
</evidence>
<proteinExistence type="predicted"/>
<protein>
    <submittedName>
        <fullName evidence="1">Uncharacterized protein</fullName>
    </submittedName>
</protein>
<dbReference type="EMBL" id="HACG01046210">
    <property type="protein sequence ID" value="CEK93075.1"/>
    <property type="molecule type" value="Transcribed_RNA"/>
</dbReference>